<name>A0A1R1PIJ9_ZANCU</name>
<evidence type="ECO:0000256" key="1">
    <source>
        <dbReference type="ARBA" id="ARBA00006270"/>
    </source>
</evidence>
<evidence type="ECO:0000313" key="6">
    <source>
        <dbReference type="EMBL" id="OMH80800.1"/>
    </source>
</evidence>
<keyword evidence="3" id="KW-0342">GTP-binding</keyword>
<dbReference type="InterPro" id="IPR027417">
    <property type="entry name" value="P-loop_NTPase"/>
</dbReference>
<dbReference type="EMBL" id="LSSK01001075">
    <property type="protein sequence ID" value="OMH80800.1"/>
    <property type="molecule type" value="Genomic_DNA"/>
</dbReference>
<keyword evidence="7" id="KW-1185">Reference proteome</keyword>
<organism evidence="6 7">
    <name type="scientific">Zancudomyces culisetae</name>
    <name type="common">Gut fungus</name>
    <name type="synonym">Smittium culisetae</name>
    <dbReference type="NCBI Taxonomy" id="1213189"/>
    <lineage>
        <taxon>Eukaryota</taxon>
        <taxon>Fungi</taxon>
        <taxon>Fungi incertae sedis</taxon>
        <taxon>Zoopagomycota</taxon>
        <taxon>Kickxellomycotina</taxon>
        <taxon>Harpellomycetes</taxon>
        <taxon>Harpellales</taxon>
        <taxon>Legeriomycetaceae</taxon>
        <taxon>Zancudomyces</taxon>
    </lineage>
</organism>
<dbReference type="Proteomes" id="UP000188320">
    <property type="component" value="Unassembled WGS sequence"/>
</dbReference>
<comment type="caution">
    <text evidence="6">The sequence shown here is derived from an EMBL/GenBank/DDBJ whole genome shotgun (WGS) entry which is preliminary data.</text>
</comment>
<evidence type="ECO:0000256" key="2">
    <source>
        <dbReference type="ARBA" id="ARBA00022741"/>
    </source>
</evidence>
<accession>A0A1R1PIJ9</accession>
<evidence type="ECO:0000256" key="5">
    <source>
        <dbReference type="SAM" id="MobiDB-lite"/>
    </source>
</evidence>
<evidence type="ECO:0000313" key="7">
    <source>
        <dbReference type="Proteomes" id="UP000188320"/>
    </source>
</evidence>
<gene>
    <name evidence="6" type="ORF">AX774_g5764</name>
</gene>
<dbReference type="OrthoDB" id="9989112at2759"/>
<evidence type="ECO:0000256" key="4">
    <source>
        <dbReference type="ARBA" id="ARBA00046278"/>
    </source>
</evidence>
<dbReference type="FunFam" id="3.40.50.300:FF:001447">
    <property type="entry name" value="Ras-related protein Rab-1B"/>
    <property type="match status" value="1"/>
</dbReference>
<feature type="region of interest" description="Disordered" evidence="5">
    <location>
        <begin position="76"/>
        <end position="105"/>
    </location>
</feature>
<dbReference type="SMART" id="SM00173">
    <property type="entry name" value="RAS"/>
    <property type="match status" value="1"/>
</dbReference>
<dbReference type="SMART" id="SM00175">
    <property type="entry name" value="RAB"/>
    <property type="match status" value="1"/>
</dbReference>
<evidence type="ECO:0000256" key="3">
    <source>
        <dbReference type="ARBA" id="ARBA00023134"/>
    </source>
</evidence>
<protein>
    <submittedName>
        <fullName evidence="6">Ras-related protein Rab-8A</fullName>
    </submittedName>
</protein>
<dbReference type="AlphaFoldDB" id="A0A1R1PIJ9"/>
<dbReference type="SUPFAM" id="SSF52540">
    <property type="entry name" value="P-loop containing nucleoside triphosphate hydrolases"/>
    <property type="match status" value="1"/>
</dbReference>
<keyword evidence="2" id="KW-0547">Nucleotide-binding</keyword>
<dbReference type="Gene3D" id="3.40.50.300">
    <property type="entry name" value="P-loop containing nucleotide triphosphate hydrolases"/>
    <property type="match status" value="1"/>
</dbReference>
<dbReference type="InterPro" id="IPR050305">
    <property type="entry name" value="Small_GTPase_Rab"/>
</dbReference>
<dbReference type="PROSITE" id="PS51419">
    <property type="entry name" value="RAB"/>
    <property type="match status" value="1"/>
</dbReference>
<dbReference type="PROSITE" id="PS51421">
    <property type="entry name" value="RAS"/>
    <property type="match status" value="1"/>
</dbReference>
<proteinExistence type="inferred from homology"/>
<dbReference type="PRINTS" id="PR00449">
    <property type="entry name" value="RASTRNSFRMNG"/>
</dbReference>
<sequence length="105" mass="11640">MRNWFANVNQHASEDVDMLLIGNKCDSEKDRVITKAQGQALADEYGVKFLETSAKNNINVEEAFFTLAKQIKKRLIDSKEGETGKQEKKNVDIGSNADGNKSGCC</sequence>
<feature type="compositionally biased region" description="Basic and acidic residues" evidence="5">
    <location>
        <begin position="76"/>
        <end position="91"/>
    </location>
</feature>
<comment type="similarity">
    <text evidence="1">Belongs to the small GTPase superfamily. Rab family.</text>
</comment>
<reference evidence="7" key="1">
    <citation type="submission" date="2017-01" db="EMBL/GenBank/DDBJ databases">
        <authorList>
            <person name="Wang Y."/>
            <person name="White M."/>
            <person name="Kvist S."/>
            <person name="Moncalvo J.-M."/>
        </authorList>
    </citation>
    <scope>NUCLEOTIDE SEQUENCE [LARGE SCALE GENOMIC DNA]</scope>
    <source>
        <strain evidence="7">COL-18-3</strain>
    </source>
</reference>
<dbReference type="Pfam" id="PF00071">
    <property type="entry name" value="Ras"/>
    <property type="match status" value="1"/>
</dbReference>
<dbReference type="PANTHER" id="PTHR47980">
    <property type="entry name" value="LD44762P"/>
    <property type="match status" value="1"/>
</dbReference>
<dbReference type="GO" id="GO:0003924">
    <property type="term" value="F:GTPase activity"/>
    <property type="evidence" value="ECO:0007669"/>
    <property type="project" value="InterPro"/>
</dbReference>
<comment type="subcellular location">
    <subcellularLocation>
        <location evidence="4">Endomembrane system</location>
        <topology evidence="4">Lipid-anchor</topology>
        <orientation evidence="4">Cytoplasmic side</orientation>
    </subcellularLocation>
</comment>
<dbReference type="GO" id="GO:0012505">
    <property type="term" value="C:endomembrane system"/>
    <property type="evidence" value="ECO:0007669"/>
    <property type="project" value="UniProtKB-SubCell"/>
</dbReference>
<dbReference type="InterPro" id="IPR001806">
    <property type="entry name" value="Small_GTPase"/>
</dbReference>
<dbReference type="GO" id="GO:0005525">
    <property type="term" value="F:GTP binding"/>
    <property type="evidence" value="ECO:0007669"/>
    <property type="project" value="UniProtKB-KW"/>
</dbReference>